<organism evidence="3 4">
    <name type="scientific">Rhodococcus phage ReqiPepy6</name>
    <dbReference type="NCBI Taxonomy" id="691965"/>
    <lineage>
        <taxon>Viruses</taxon>
        <taxon>Duplodnaviria</taxon>
        <taxon>Heunggongvirae</taxon>
        <taxon>Uroviricota</taxon>
        <taxon>Caudoviricetes</taxon>
        <taxon>Pepyhexavirus</taxon>
        <taxon>Pepyhexavirus pepy6</taxon>
    </lineage>
</organism>
<dbReference type="GeneID" id="18565675"/>
<evidence type="ECO:0000313" key="4">
    <source>
        <dbReference type="Proteomes" id="UP000002347"/>
    </source>
</evidence>
<dbReference type="OrthoDB" id="30669at10239"/>
<feature type="region of interest" description="Disordered" evidence="2">
    <location>
        <begin position="177"/>
        <end position="202"/>
    </location>
</feature>
<evidence type="ECO:0000256" key="2">
    <source>
        <dbReference type="SAM" id="MobiDB-lite"/>
    </source>
</evidence>
<feature type="coiled-coil region" evidence="1">
    <location>
        <begin position="49"/>
        <end position="76"/>
    </location>
</feature>
<dbReference type="EMBL" id="GU580941">
    <property type="protein sequence ID" value="ADD80989.1"/>
    <property type="molecule type" value="Genomic_DNA"/>
</dbReference>
<gene>
    <name evidence="3" type="ORF">Pepy6gene098</name>
</gene>
<dbReference type="KEGG" id="vg:18565675"/>
<keyword evidence="1" id="KW-0175">Coiled coil</keyword>
<feature type="compositionally biased region" description="Basic and acidic residues" evidence="2">
    <location>
        <begin position="185"/>
        <end position="202"/>
    </location>
</feature>
<evidence type="ECO:0000256" key="1">
    <source>
        <dbReference type="SAM" id="Coils"/>
    </source>
</evidence>
<accession>D4P7K9</accession>
<proteinExistence type="predicted"/>
<sequence length="455" mass="50761">MTDMNFVSTELGRTLDHMRSTLLHELYGAAGTDEPWASEPATVILQKYLSFRNAERDSLKDQVDRLTQEKTEAVGKLAAASISNHSKDEIVEGALDEMLDILQIEWEIQSSANAKLELVVDHLRRQSGKETLASGWLDSLLDILDIDTSEIEQDAPPKVKGRAIYLAVEKLKEGRNAEDLGDVEDGSKDLEDRESGAEKSESVETVEGVLDLLLHTLNVDTTDISTIDSKRDKIVKTIRAMRANEAAMSEELFDLNRIAAIKDLHTYFDGLIQALQIEGDIYPSVEKKKHAIRERAFQLLGDLKDHEGIVNDIVVSVYGKENDIPEDFTTSQKLMKIQSDFRQGSKRVLNRGDIQKIHNSLKSMLHRAGGDISNIKGDLVDLAAYTERFVFNTLIHGDAGDAGEISVFPIEVMRMIHNSLEEIIRQHGEDTHPDETTAHIAERALTLVLSKQASL</sequence>
<name>D4P7K9_9CAUD</name>
<evidence type="ECO:0000313" key="3">
    <source>
        <dbReference type="EMBL" id="ADD80989.1"/>
    </source>
</evidence>
<dbReference type="Proteomes" id="UP000002347">
    <property type="component" value="Segment"/>
</dbReference>
<protein>
    <submittedName>
        <fullName evidence="3">Gp098</fullName>
    </submittedName>
</protein>
<keyword evidence="4" id="KW-1185">Reference proteome</keyword>
<reference evidence="3 4" key="1">
    <citation type="journal article" date="2011" name="Appl. Environ. Microbiol.">
        <title>Genomic and functional analyses of Rhodococcus equi phages ReqiPepy6, ReqiPoco6, ReqiPine5, and ReqiDocB7.</title>
        <authorList>
            <person name="Summer E.J."/>
            <person name="Liu M."/>
            <person name="Gill J.J."/>
            <person name="Grant M."/>
            <person name="Chan-Cortes T.N."/>
            <person name="Ferguson L."/>
            <person name="Janes C."/>
            <person name="Lange K."/>
            <person name="Bertoli M."/>
            <person name="Moore C."/>
            <person name="Orchard R.C."/>
            <person name="Cohen N."/>
            <person name="Young R."/>
        </authorList>
    </citation>
    <scope>NUCLEOTIDE SEQUENCE [LARGE SCALE GENOMIC DNA]</scope>
</reference>
<dbReference type="RefSeq" id="YP_009017712.1">
    <property type="nucleotide sequence ID" value="NC_023735.1"/>
</dbReference>